<dbReference type="HAMAP" id="MF_00298">
    <property type="entry name" value="Nudix_RppH"/>
    <property type="match status" value="1"/>
</dbReference>
<organism evidence="5 6">
    <name type="scientific">Hyphomicrobium facile</name>
    <dbReference type="NCBI Taxonomy" id="51670"/>
    <lineage>
        <taxon>Bacteria</taxon>
        <taxon>Pseudomonadati</taxon>
        <taxon>Pseudomonadota</taxon>
        <taxon>Alphaproteobacteria</taxon>
        <taxon>Hyphomicrobiales</taxon>
        <taxon>Hyphomicrobiaceae</taxon>
        <taxon>Hyphomicrobium</taxon>
    </lineage>
</organism>
<protein>
    <recommendedName>
        <fullName evidence="3">RNA pyrophosphohydrolase</fullName>
        <ecNumber evidence="3">3.6.1.-</ecNumber>
    </recommendedName>
    <alternativeName>
        <fullName evidence="3">(Di)nucleoside polyphosphate hydrolase</fullName>
    </alternativeName>
</protein>
<dbReference type="GO" id="GO:0034432">
    <property type="term" value="F:bis(5'-adenosyl)-pentaphosphatase activity"/>
    <property type="evidence" value="ECO:0007669"/>
    <property type="project" value="TreeGrafter"/>
</dbReference>
<keyword evidence="6" id="KW-1185">Reference proteome</keyword>
<dbReference type="PANTHER" id="PTHR11839">
    <property type="entry name" value="UDP/ADP-SUGAR PYROPHOSPHATASE"/>
    <property type="match status" value="1"/>
</dbReference>
<sequence length="174" mass="19260">MADQSKKASAGELGYRPCVGLMVINRDGLVWVGRRADVPGDAEGRGSWWQMPQGGIDAGEDPAAAARRELFEETAIVSAEQIGELSKWLTYDLPDNLIGVAWGGKYRGQKQKWFAFRFTGDDSEINIMPAKGEPEFVAWRWAPADDLLDLIVPFKREVYRDVLAEFAPLARSGG</sequence>
<dbReference type="PRINTS" id="PR00502">
    <property type="entry name" value="NUDIXFAMILY"/>
</dbReference>
<dbReference type="PROSITE" id="PS51462">
    <property type="entry name" value="NUDIX"/>
    <property type="match status" value="1"/>
</dbReference>
<accession>A0A1I7NUC3</accession>
<feature type="short sequence motif" description="Nudix box" evidence="3">
    <location>
        <begin position="54"/>
        <end position="75"/>
    </location>
</feature>
<evidence type="ECO:0000313" key="6">
    <source>
        <dbReference type="Proteomes" id="UP000199423"/>
    </source>
</evidence>
<name>A0A1I7NUC3_9HYPH</name>
<dbReference type="OrthoDB" id="9816040at2"/>
<dbReference type="GO" id="GO:0006753">
    <property type="term" value="P:nucleoside phosphate metabolic process"/>
    <property type="evidence" value="ECO:0007669"/>
    <property type="project" value="TreeGrafter"/>
</dbReference>
<evidence type="ECO:0000256" key="3">
    <source>
        <dbReference type="HAMAP-Rule" id="MF_00298"/>
    </source>
</evidence>
<dbReference type="Gene3D" id="3.90.79.10">
    <property type="entry name" value="Nucleoside Triphosphate Pyrophosphohydrolase"/>
    <property type="match status" value="1"/>
</dbReference>
<dbReference type="PANTHER" id="PTHR11839:SF22">
    <property type="entry name" value="NUDIX HYDROLASE 26, CHLOROPLASTIC"/>
    <property type="match status" value="1"/>
</dbReference>
<dbReference type="InterPro" id="IPR020476">
    <property type="entry name" value="Nudix_hydrolase"/>
</dbReference>
<keyword evidence="2 3" id="KW-0378">Hydrolase</keyword>
<comment type="cofactor">
    <cofactor evidence="3">
        <name>a divalent metal cation</name>
        <dbReference type="ChEBI" id="CHEBI:60240"/>
    </cofactor>
</comment>
<dbReference type="Pfam" id="PF00293">
    <property type="entry name" value="NUDIX"/>
    <property type="match status" value="1"/>
</dbReference>
<dbReference type="InterPro" id="IPR000086">
    <property type="entry name" value="NUDIX_hydrolase_dom"/>
</dbReference>
<dbReference type="InterPro" id="IPR015797">
    <property type="entry name" value="NUDIX_hydrolase-like_dom_sf"/>
</dbReference>
<evidence type="ECO:0000256" key="1">
    <source>
        <dbReference type="ARBA" id="ARBA00001936"/>
    </source>
</evidence>
<dbReference type="RefSeq" id="WP_092869058.1">
    <property type="nucleotide sequence ID" value="NZ_FPCH01000003.1"/>
</dbReference>
<dbReference type="InterPro" id="IPR022927">
    <property type="entry name" value="RppH"/>
</dbReference>
<dbReference type="NCBIfam" id="NF001938">
    <property type="entry name" value="PRK00714.1-5"/>
    <property type="match status" value="1"/>
</dbReference>
<dbReference type="Proteomes" id="UP000199423">
    <property type="component" value="Unassembled WGS sequence"/>
</dbReference>
<comment type="cofactor">
    <cofactor evidence="1">
        <name>Mn(2+)</name>
        <dbReference type="ChEBI" id="CHEBI:29035"/>
    </cofactor>
</comment>
<dbReference type="AlphaFoldDB" id="A0A1I7NUC3"/>
<evidence type="ECO:0000313" key="5">
    <source>
        <dbReference type="EMBL" id="SFV38220.1"/>
    </source>
</evidence>
<comment type="similarity">
    <text evidence="3">Belongs to the Nudix hydrolase family. RppH subfamily.</text>
</comment>
<dbReference type="STRING" id="51670.SAMN04488557_3629"/>
<comment type="function">
    <text evidence="3">Accelerates the degradation of transcripts by removing pyrophosphate from the 5'-end of triphosphorylated RNA, leading to a more labile monophosphorylated state that can stimulate subsequent ribonuclease cleavage.</text>
</comment>
<dbReference type="CDD" id="cd03671">
    <property type="entry name" value="NUDIX_Ap4A_hydrolase_plant_like"/>
    <property type="match status" value="1"/>
</dbReference>
<evidence type="ECO:0000256" key="2">
    <source>
        <dbReference type="ARBA" id="ARBA00022801"/>
    </source>
</evidence>
<proteinExistence type="inferred from homology"/>
<dbReference type="EMBL" id="FPCH01000003">
    <property type="protein sequence ID" value="SFV38220.1"/>
    <property type="molecule type" value="Genomic_DNA"/>
</dbReference>
<dbReference type="GO" id="GO:0019693">
    <property type="term" value="P:ribose phosphate metabolic process"/>
    <property type="evidence" value="ECO:0007669"/>
    <property type="project" value="TreeGrafter"/>
</dbReference>
<dbReference type="SUPFAM" id="SSF55811">
    <property type="entry name" value="Nudix"/>
    <property type="match status" value="1"/>
</dbReference>
<feature type="domain" description="Nudix hydrolase" evidence="4">
    <location>
        <begin position="14"/>
        <end position="164"/>
    </location>
</feature>
<gene>
    <name evidence="3" type="primary">rppH</name>
    <name evidence="3" type="synonym">nudH</name>
    <name evidence="5" type="ORF">SAMN04488557_3629</name>
</gene>
<evidence type="ECO:0000259" key="4">
    <source>
        <dbReference type="PROSITE" id="PS51462"/>
    </source>
</evidence>
<reference evidence="6" key="1">
    <citation type="submission" date="2016-10" db="EMBL/GenBank/DDBJ databases">
        <authorList>
            <person name="Varghese N."/>
            <person name="Submissions S."/>
        </authorList>
    </citation>
    <scope>NUCLEOTIDE SEQUENCE [LARGE SCALE GENOMIC DNA]</scope>
    <source>
        <strain evidence="6">DSM 1565</strain>
    </source>
</reference>
<dbReference type="EC" id="3.6.1.-" evidence="3"/>
<dbReference type="GO" id="GO:0008893">
    <property type="term" value="F:guanosine-3',5'-bis(diphosphate) 3'-diphosphatase activity"/>
    <property type="evidence" value="ECO:0007669"/>
    <property type="project" value="TreeGrafter"/>
</dbReference>